<evidence type="ECO:0000313" key="1">
    <source>
        <dbReference type="EMBL" id="KDO87188.1"/>
    </source>
</evidence>
<dbReference type="EMBL" id="KK784873">
    <property type="protein sequence ID" value="KDO87188.1"/>
    <property type="molecule type" value="Genomic_DNA"/>
</dbReference>
<gene>
    <name evidence="1" type="ORF">CISIN_1g0336611mg</name>
</gene>
<protein>
    <submittedName>
        <fullName evidence="1">Uncharacterized protein</fullName>
    </submittedName>
</protein>
<proteinExistence type="predicted"/>
<dbReference type="Proteomes" id="UP000027120">
    <property type="component" value="Unassembled WGS sequence"/>
</dbReference>
<dbReference type="AlphaFoldDB" id="A0A067H5D5"/>
<evidence type="ECO:0000313" key="2">
    <source>
        <dbReference type="Proteomes" id="UP000027120"/>
    </source>
</evidence>
<feature type="non-terminal residue" evidence="1">
    <location>
        <position position="34"/>
    </location>
</feature>
<sequence length="34" mass="3887">MLGMIQLGVNQRDPLDPYTIFQPLRSVTQILGDR</sequence>
<organism evidence="1 2">
    <name type="scientific">Citrus sinensis</name>
    <name type="common">Sweet orange</name>
    <name type="synonym">Citrus aurantium var. sinensis</name>
    <dbReference type="NCBI Taxonomy" id="2711"/>
    <lineage>
        <taxon>Eukaryota</taxon>
        <taxon>Viridiplantae</taxon>
        <taxon>Streptophyta</taxon>
        <taxon>Embryophyta</taxon>
        <taxon>Tracheophyta</taxon>
        <taxon>Spermatophyta</taxon>
        <taxon>Magnoliopsida</taxon>
        <taxon>eudicotyledons</taxon>
        <taxon>Gunneridae</taxon>
        <taxon>Pentapetalae</taxon>
        <taxon>rosids</taxon>
        <taxon>malvids</taxon>
        <taxon>Sapindales</taxon>
        <taxon>Rutaceae</taxon>
        <taxon>Aurantioideae</taxon>
        <taxon>Citrus</taxon>
    </lineage>
</organism>
<keyword evidence="2" id="KW-1185">Reference proteome</keyword>
<name>A0A067H5D5_CITSI</name>
<accession>A0A067H5D5</accession>
<reference evidence="1 2" key="1">
    <citation type="submission" date="2014-04" db="EMBL/GenBank/DDBJ databases">
        <authorList>
            <consortium name="International Citrus Genome Consortium"/>
            <person name="Gmitter F."/>
            <person name="Chen C."/>
            <person name="Farmerie W."/>
            <person name="Harkins T."/>
            <person name="Desany B."/>
            <person name="Mohiuddin M."/>
            <person name="Kodira C."/>
            <person name="Borodovsky M."/>
            <person name="Lomsadze A."/>
            <person name="Burns P."/>
            <person name="Jenkins J."/>
            <person name="Prochnik S."/>
            <person name="Shu S."/>
            <person name="Chapman J."/>
            <person name="Pitluck S."/>
            <person name="Schmutz J."/>
            <person name="Rokhsar D."/>
        </authorList>
    </citation>
    <scope>NUCLEOTIDE SEQUENCE</scope>
</reference>